<dbReference type="RefSeq" id="WP_306974850.1">
    <property type="nucleotide sequence ID" value="NZ_JAUSTQ010000002.1"/>
</dbReference>
<keyword evidence="3" id="KW-1185">Reference proteome</keyword>
<dbReference type="Proteomes" id="UP001224359">
    <property type="component" value="Unassembled WGS sequence"/>
</dbReference>
<dbReference type="Pfam" id="PF09669">
    <property type="entry name" value="Phage_pRha"/>
    <property type="match status" value="1"/>
</dbReference>
<accession>A0ABT9VD35</accession>
<dbReference type="InterPro" id="IPR018878">
    <property type="entry name" value="ORF6C_dom"/>
</dbReference>
<comment type="caution">
    <text evidence="2">The sequence shown here is derived from an EMBL/GenBank/DDBJ whole genome shotgun (WGS) entry which is preliminary data.</text>
</comment>
<name>A0ABT9VD35_9BACI</name>
<organism evidence="2 3">
    <name type="scientific">Alkalibacillus salilacus</name>
    <dbReference type="NCBI Taxonomy" id="284582"/>
    <lineage>
        <taxon>Bacteria</taxon>
        <taxon>Bacillati</taxon>
        <taxon>Bacillota</taxon>
        <taxon>Bacilli</taxon>
        <taxon>Bacillales</taxon>
        <taxon>Bacillaceae</taxon>
        <taxon>Alkalibacillus</taxon>
    </lineage>
</organism>
<gene>
    <name evidence="2" type="ORF">J2S77_000805</name>
</gene>
<evidence type="ECO:0000259" key="1">
    <source>
        <dbReference type="Pfam" id="PF10552"/>
    </source>
</evidence>
<dbReference type="Pfam" id="PF10552">
    <property type="entry name" value="ORF6C"/>
    <property type="match status" value="1"/>
</dbReference>
<protein>
    <submittedName>
        <fullName evidence="2">Rha family phage regulatory protein</fullName>
    </submittedName>
</protein>
<proteinExistence type="predicted"/>
<sequence>MNDLVFVQDQQVVTDSLTVAETFGKRHDRVMQDVRTLNCSNEFSLHHFVESAYTNERGREYPKIIMTEQGFTLLVMSYTGKEAMRFKEQYIKAFHDMREKLNNNVHVLDERQSIIQSMKLTVETAEKQEATEQKVALLERKVDEQITLDYGEQRRFQKGVAKRVYNFTSDQDEASRLFRELYRDVKDRFGVASYKDVKRKDLQQALNYIEHWLPRQVS</sequence>
<feature type="domain" description="ORF6C" evidence="1">
    <location>
        <begin position="114"/>
        <end position="215"/>
    </location>
</feature>
<dbReference type="NCBIfam" id="TIGR02681">
    <property type="entry name" value="phage_pRha"/>
    <property type="match status" value="1"/>
</dbReference>
<dbReference type="EMBL" id="JAUSTQ010000002">
    <property type="protein sequence ID" value="MDQ0158849.1"/>
    <property type="molecule type" value="Genomic_DNA"/>
</dbReference>
<evidence type="ECO:0000313" key="2">
    <source>
        <dbReference type="EMBL" id="MDQ0158849.1"/>
    </source>
</evidence>
<evidence type="ECO:0000313" key="3">
    <source>
        <dbReference type="Proteomes" id="UP001224359"/>
    </source>
</evidence>
<reference evidence="2 3" key="1">
    <citation type="submission" date="2023-07" db="EMBL/GenBank/DDBJ databases">
        <title>Genomic Encyclopedia of Type Strains, Phase IV (KMG-IV): sequencing the most valuable type-strain genomes for metagenomic binning, comparative biology and taxonomic classification.</title>
        <authorList>
            <person name="Goeker M."/>
        </authorList>
    </citation>
    <scope>NUCLEOTIDE SEQUENCE [LARGE SCALE GENOMIC DNA]</scope>
    <source>
        <strain evidence="2 3">DSM 16460</strain>
    </source>
</reference>
<dbReference type="InterPro" id="IPR014054">
    <property type="entry name" value="Phage_regulatory_Rha"/>
</dbReference>